<evidence type="ECO:0000313" key="1">
    <source>
        <dbReference type="EMBL" id="MBX69580.1"/>
    </source>
</evidence>
<proteinExistence type="predicted"/>
<protein>
    <submittedName>
        <fullName evidence="1">Uncharacterized protein</fullName>
    </submittedName>
</protein>
<accession>A0A2P2QRF8</accession>
<sequence length="55" mass="6301">MHIYLTIRHKPQILVCPFEKAAQQLFDQCPCSDGSYKQQGVHPISQNLLLQDCSE</sequence>
<organism evidence="1">
    <name type="scientific">Rhizophora mucronata</name>
    <name type="common">Asiatic mangrove</name>
    <dbReference type="NCBI Taxonomy" id="61149"/>
    <lineage>
        <taxon>Eukaryota</taxon>
        <taxon>Viridiplantae</taxon>
        <taxon>Streptophyta</taxon>
        <taxon>Embryophyta</taxon>
        <taxon>Tracheophyta</taxon>
        <taxon>Spermatophyta</taxon>
        <taxon>Magnoliopsida</taxon>
        <taxon>eudicotyledons</taxon>
        <taxon>Gunneridae</taxon>
        <taxon>Pentapetalae</taxon>
        <taxon>rosids</taxon>
        <taxon>fabids</taxon>
        <taxon>Malpighiales</taxon>
        <taxon>Rhizophoraceae</taxon>
        <taxon>Rhizophora</taxon>
    </lineage>
</organism>
<dbReference type="EMBL" id="GGEC01089096">
    <property type="protein sequence ID" value="MBX69580.1"/>
    <property type="molecule type" value="Transcribed_RNA"/>
</dbReference>
<name>A0A2P2QRF8_RHIMU</name>
<reference evidence="1" key="1">
    <citation type="submission" date="2018-02" db="EMBL/GenBank/DDBJ databases">
        <title>Rhizophora mucronata_Transcriptome.</title>
        <authorList>
            <person name="Meera S.P."/>
            <person name="Sreeshan A."/>
            <person name="Augustine A."/>
        </authorList>
    </citation>
    <scope>NUCLEOTIDE SEQUENCE</scope>
    <source>
        <tissue evidence="1">Leaf</tissue>
    </source>
</reference>
<dbReference type="AlphaFoldDB" id="A0A2P2QRF8"/>